<keyword evidence="2 10" id="KW-0813">Transport</keyword>
<name>A0A7U3ZNM0_RUNSL</name>
<evidence type="ECO:0000256" key="6">
    <source>
        <dbReference type="ARBA" id="ARBA00023077"/>
    </source>
</evidence>
<dbReference type="RefSeq" id="WP_013929817.1">
    <property type="nucleotide sequence ID" value="NC_015703.1"/>
</dbReference>
<dbReference type="InterPro" id="IPR039426">
    <property type="entry name" value="TonB-dep_rcpt-like"/>
</dbReference>
<feature type="domain" description="TonB-dependent receptor plug" evidence="13">
    <location>
        <begin position="44"/>
        <end position="151"/>
    </location>
</feature>
<organism evidence="14 15">
    <name type="scientific">Runella slithyformis (strain ATCC 29530 / DSM 19594 / LMG 11500 / NCIMB 11436 / LSU 4)</name>
    <dbReference type="NCBI Taxonomy" id="761193"/>
    <lineage>
        <taxon>Bacteria</taxon>
        <taxon>Pseudomonadati</taxon>
        <taxon>Bacteroidota</taxon>
        <taxon>Cytophagia</taxon>
        <taxon>Cytophagales</taxon>
        <taxon>Spirosomataceae</taxon>
        <taxon>Runella</taxon>
    </lineage>
</organism>
<evidence type="ECO:0000256" key="4">
    <source>
        <dbReference type="ARBA" id="ARBA00022692"/>
    </source>
</evidence>
<dbReference type="GO" id="GO:0015344">
    <property type="term" value="F:siderophore uptake transmembrane transporter activity"/>
    <property type="evidence" value="ECO:0007669"/>
    <property type="project" value="TreeGrafter"/>
</dbReference>
<dbReference type="AlphaFoldDB" id="A0A7U3ZNM0"/>
<keyword evidence="8 14" id="KW-0675">Receptor</keyword>
<evidence type="ECO:0000259" key="12">
    <source>
        <dbReference type="Pfam" id="PF00593"/>
    </source>
</evidence>
<reference evidence="14 15" key="2">
    <citation type="journal article" date="2012" name="Stand. Genomic Sci.">
        <title>Complete genome sequence of the aquatic bacterium Runella slithyformis type strain (LSU 4(T)).</title>
        <authorList>
            <person name="Copeland A."/>
            <person name="Zhang X."/>
            <person name="Misra M."/>
            <person name="Lapidus A."/>
            <person name="Nolan M."/>
            <person name="Lucas S."/>
            <person name="Deshpande S."/>
            <person name="Cheng J.F."/>
            <person name="Tapia R."/>
            <person name="Goodwin L.A."/>
            <person name="Pitluck S."/>
            <person name="Liolios K."/>
            <person name="Pagani I."/>
            <person name="Ivanova N."/>
            <person name="Mikhailova N."/>
            <person name="Pati A."/>
            <person name="Chen A."/>
            <person name="Palaniappan K."/>
            <person name="Land M."/>
            <person name="Hauser L."/>
            <person name="Pan C."/>
            <person name="Jeffries C.D."/>
            <person name="Detter J.C."/>
            <person name="Brambilla E.M."/>
            <person name="Rohde M."/>
            <person name="Djao O.D."/>
            <person name="Goker M."/>
            <person name="Sikorski J."/>
            <person name="Tindall B.J."/>
            <person name="Woyke T."/>
            <person name="Bristow J."/>
            <person name="Eisen J.A."/>
            <person name="Markowitz V."/>
            <person name="Hugenholtz P."/>
            <person name="Kyrpides N.C."/>
            <person name="Klenk H.P."/>
            <person name="Mavromatis K."/>
        </authorList>
    </citation>
    <scope>NUCLEOTIDE SEQUENCE [LARGE SCALE GENOMIC DNA]</scope>
    <source>
        <strain evidence="15">ATCC 29530 / DSM 19594 / LMG 11500 / NCIMB 11436 / LSU 4</strain>
    </source>
</reference>
<feature type="domain" description="TonB-dependent receptor-like beta-barrel" evidence="12">
    <location>
        <begin position="264"/>
        <end position="702"/>
    </location>
</feature>
<dbReference type="GO" id="GO:0009279">
    <property type="term" value="C:cell outer membrane"/>
    <property type="evidence" value="ECO:0007669"/>
    <property type="project" value="UniProtKB-SubCell"/>
</dbReference>
<dbReference type="InterPro" id="IPR012910">
    <property type="entry name" value="Plug_dom"/>
</dbReference>
<evidence type="ECO:0000313" key="14">
    <source>
        <dbReference type="EMBL" id="AEI50520.1"/>
    </source>
</evidence>
<evidence type="ECO:0000256" key="9">
    <source>
        <dbReference type="ARBA" id="ARBA00023237"/>
    </source>
</evidence>
<evidence type="ECO:0000256" key="5">
    <source>
        <dbReference type="ARBA" id="ARBA00022729"/>
    </source>
</evidence>
<evidence type="ECO:0000256" key="8">
    <source>
        <dbReference type="ARBA" id="ARBA00023170"/>
    </source>
</evidence>
<reference evidence="15" key="1">
    <citation type="submission" date="2011-06" db="EMBL/GenBank/DDBJ databases">
        <title>The complete genome of chromosome of Runella slithyformis DSM 19594.</title>
        <authorList>
            <consortium name="US DOE Joint Genome Institute (JGI-PGF)"/>
            <person name="Lucas S."/>
            <person name="Han J."/>
            <person name="Lapidus A."/>
            <person name="Bruce D."/>
            <person name="Goodwin L."/>
            <person name="Pitluck S."/>
            <person name="Peters L."/>
            <person name="Kyrpides N."/>
            <person name="Mavromatis K."/>
            <person name="Ivanova N."/>
            <person name="Ovchinnikova G."/>
            <person name="Zhang X."/>
            <person name="Misra M."/>
            <person name="Detter J.C."/>
            <person name="Tapia R."/>
            <person name="Han C."/>
            <person name="Land M."/>
            <person name="Hauser L."/>
            <person name="Markowitz V."/>
            <person name="Cheng J.-F."/>
            <person name="Hugenholtz P."/>
            <person name="Woyke T."/>
            <person name="Wu D."/>
            <person name="Tindall B."/>
            <person name="Faehrich R."/>
            <person name="Brambilla E."/>
            <person name="Klenk H.-P."/>
            <person name="Eisen J.A."/>
        </authorList>
    </citation>
    <scope>NUCLEOTIDE SEQUENCE [LARGE SCALE GENOMIC DNA]</scope>
    <source>
        <strain evidence="15">ATCC 29530 / DSM 19594 / LMG 11500 / NCIMB 11436 / LSU 4</strain>
    </source>
</reference>
<proteinExistence type="inferred from homology"/>
<gene>
    <name evidence="14" type="ordered locus">Runsl_4176</name>
</gene>
<dbReference type="Pfam" id="PF07715">
    <property type="entry name" value="Plug"/>
    <property type="match status" value="1"/>
</dbReference>
<evidence type="ECO:0000256" key="1">
    <source>
        <dbReference type="ARBA" id="ARBA00004571"/>
    </source>
</evidence>
<evidence type="ECO:0000256" key="2">
    <source>
        <dbReference type="ARBA" id="ARBA00022448"/>
    </source>
</evidence>
<dbReference type="PANTHER" id="PTHR30069">
    <property type="entry name" value="TONB-DEPENDENT OUTER MEMBRANE RECEPTOR"/>
    <property type="match status" value="1"/>
</dbReference>
<dbReference type="Gene3D" id="2.40.170.20">
    <property type="entry name" value="TonB-dependent receptor, beta-barrel domain"/>
    <property type="match status" value="1"/>
</dbReference>
<evidence type="ECO:0000256" key="3">
    <source>
        <dbReference type="ARBA" id="ARBA00022452"/>
    </source>
</evidence>
<dbReference type="InterPro" id="IPR036942">
    <property type="entry name" value="Beta-barrel_TonB_sf"/>
</dbReference>
<keyword evidence="7 10" id="KW-0472">Membrane</keyword>
<dbReference type="InterPro" id="IPR000531">
    <property type="entry name" value="Beta-barrel_TonB"/>
</dbReference>
<evidence type="ECO:0000256" key="11">
    <source>
        <dbReference type="RuleBase" id="RU003357"/>
    </source>
</evidence>
<evidence type="ECO:0000313" key="15">
    <source>
        <dbReference type="Proteomes" id="UP000000493"/>
    </source>
</evidence>
<dbReference type="SUPFAM" id="SSF56935">
    <property type="entry name" value="Porins"/>
    <property type="match status" value="1"/>
</dbReference>
<dbReference type="GO" id="GO:0044718">
    <property type="term" value="P:siderophore transmembrane transport"/>
    <property type="evidence" value="ECO:0007669"/>
    <property type="project" value="TreeGrafter"/>
</dbReference>
<dbReference type="Pfam" id="PF00593">
    <property type="entry name" value="TonB_dep_Rec_b-barrel"/>
    <property type="match status" value="1"/>
</dbReference>
<keyword evidence="3 10" id="KW-1134">Transmembrane beta strand</keyword>
<dbReference type="PROSITE" id="PS52016">
    <property type="entry name" value="TONB_DEPENDENT_REC_3"/>
    <property type="match status" value="1"/>
</dbReference>
<comment type="subcellular location">
    <subcellularLocation>
        <location evidence="1 10">Cell outer membrane</location>
        <topology evidence="1 10">Multi-pass membrane protein</topology>
    </subcellularLocation>
</comment>
<dbReference type="Gene3D" id="2.170.130.10">
    <property type="entry name" value="TonB-dependent receptor, plug domain"/>
    <property type="match status" value="1"/>
</dbReference>
<keyword evidence="5" id="KW-0732">Signal</keyword>
<keyword evidence="4 10" id="KW-0812">Transmembrane</keyword>
<comment type="similarity">
    <text evidence="10 11">Belongs to the TonB-dependent receptor family.</text>
</comment>
<keyword evidence="6 11" id="KW-0798">TonB box</keyword>
<evidence type="ECO:0000256" key="10">
    <source>
        <dbReference type="PROSITE-ProRule" id="PRU01360"/>
    </source>
</evidence>
<accession>A0A7U3ZNM0</accession>
<keyword evidence="9 10" id="KW-0998">Cell outer membrane</keyword>
<protein>
    <submittedName>
        <fullName evidence="14">TonB-dependent receptor</fullName>
    </submittedName>
</protein>
<evidence type="ECO:0000256" key="7">
    <source>
        <dbReference type="ARBA" id="ARBA00023136"/>
    </source>
</evidence>
<dbReference type="EMBL" id="CP002859">
    <property type="protein sequence ID" value="AEI50520.1"/>
    <property type="molecule type" value="Genomic_DNA"/>
</dbReference>
<dbReference type="KEGG" id="rsi:Runsl_4176"/>
<dbReference type="CDD" id="cd01347">
    <property type="entry name" value="ligand_gated_channel"/>
    <property type="match status" value="1"/>
</dbReference>
<dbReference type="InterPro" id="IPR037066">
    <property type="entry name" value="Plug_dom_sf"/>
</dbReference>
<keyword evidence="15" id="KW-1185">Reference proteome</keyword>
<evidence type="ECO:0000259" key="13">
    <source>
        <dbReference type="Pfam" id="PF07715"/>
    </source>
</evidence>
<dbReference type="PANTHER" id="PTHR30069:SF29">
    <property type="entry name" value="HEMOGLOBIN AND HEMOGLOBIN-HAPTOGLOBIN-BINDING PROTEIN 1-RELATED"/>
    <property type="match status" value="1"/>
</dbReference>
<dbReference type="Proteomes" id="UP000000493">
    <property type="component" value="Chromosome"/>
</dbReference>
<sequence>MKYIVYLAFIIKILPVFSQQTNLRSDTLQLDEVVISAGKFEQQKRTLPFQIEQISAKQIAFRNSQNAADMLMQTGQVFVQKSQGGGGSPVLRGFEANRILLVIDGVRMNNAIFRGGHLQNVLRIDQSMLERTEILLGPSSVVYGSDALGGVIHFRTLTPVLNSGLKGNAYVRYSSANREKTGHINLSYGGVKWSYLGGFTYSDFGDVKQGAQRLSKYPTFGQLLSYPERQNGQDVAVTNPDPNMQVGSGYSQRDFYHKFIFQPSEHTRHTLNVQYSTTGNVPRYDRLTEVASGLPRFAEWYYGPEKRFLTSYQLDMTKRNALYDRAQLTVAYQDIEESRISRRFKNNNRKTQLEKVKVYTLNYDALKRIGIQEWKYGVEATYNDVRSTAFTTNVSTNAIAGADTRYPNGGSQTRSVALYLTDQISVRDKWHLHAGVRYSLMGLHSKFGSKEFFPFPFDDVKQSPNALSGNAGLVFTPSPKTKVNVLFSTGFRTPNIDDLAKVFESTAGSLIVPNPGLTPEYTYNYEVGLSQWFGQIVRLEASAYYTQIRDAIVTDVFTLNGQSQIMYNGTLSKITANQNKRSAYIQGVNVNVFVKLSQSLQFTANINRVVGKIKNDGGGTTPLDHIPPTYGRLSAVYQNKRFQAEVYSLYNGWKYISDYNLGGEDNQQYATPDGMPAWMTLNARTSIEVAKSLSLQLACENILDRNYRYFASGISAPGRNFVVTLRAKL</sequence>